<evidence type="ECO:0000313" key="2">
    <source>
        <dbReference type="Proteomes" id="UP000598997"/>
    </source>
</evidence>
<organism evidence="1 2">
    <name type="scientific">Croceicoccus pelagius</name>
    <dbReference type="NCBI Taxonomy" id="1703341"/>
    <lineage>
        <taxon>Bacteria</taxon>
        <taxon>Pseudomonadati</taxon>
        <taxon>Pseudomonadota</taxon>
        <taxon>Alphaproteobacteria</taxon>
        <taxon>Sphingomonadales</taxon>
        <taxon>Erythrobacteraceae</taxon>
        <taxon>Croceicoccus</taxon>
    </lineage>
</organism>
<name>A0A916YP16_9SPHN</name>
<reference evidence="1 2" key="1">
    <citation type="journal article" date="2014" name="Int. J. Syst. Evol. Microbiol.">
        <title>Complete genome sequence of Corynebacterium casei LMG S-19264T (=DSM 44701T), isolated from a smear-ripened cheese.</title>
        <authorList>
            <consortium name="US DOE Joint Genome Institute (JGI-PGF)"/>
            <person name="Walter F."/>
            <person name="Albersmeier A."/>
            <person name="Kalinowski J."/>
            <person name="Ruckert C."/>
        </authorList>
    </citation>
    <scope>NUCLEOTIDE SEQUENCE [LARGE SCALE GENOMIC DNA]</scope>
    <source>
        <strain evidence="1 2">CGMCC 1.15358</strain>
    </source>
</reference>
<accession>A0A916YP16</accession>
<dbReference type="InterPro" id="IPR029039">
    <property type="entry name" value="Flavoprotein-like_sf"/>
</dbReference>
<evidence type="ECO:0000313" key="1">
    <source>
        <dbReference type="EMBL" id="GGD54584.1"/>
    </source>
</evidence>
<protein>
    <submittedName>
        <fullName evidence="1">Uncharacterized protein</fullName>
    </submittedName>
</protein>
<sequence length="82" mass="8986">MLADEFVAQIVAACPALEIESIDLAAQQPAHVTAEFAKATYTQASERTQVMKDTLNESDALCERVLACPSLENSMFKQVRLL</sequence>
<gene>
    <name evidence="1" type="ORF">GCM10010989_30920</name>
</gene>
<dbReference type="AlphaFoldDB" id="A0A916YP16"/>
<proteinExistence type="predicted"/>
<comment type="caution">
    <text evidence="1">The sequence shown here is derived from an EMBL/GenBank/DDBJ whole genome shotgun (WGS) entry which is preliminary data.</text>
</comment>
<dbReference type="Proteomes" id="UP000598997">
    <property type="component" value="Unassembled WGS sequence"/>
</dbReference>
<keyword evidence="2" id="KW-1185">Reference proteome</keyword>
<dbReference type="EMBL" id="BMIO01000022">
    <property type="protein sequence ID" value="GGD54584.1"/>
    <property type="molecule type" value="Genomic_DNA"/>
</dbReference>
<dbReference type="Gene3D" id="3.40.50.360">
    <property type="match status" value="1"/>
</dbReference>